<organism evidence="1 2">
    <name type="scientific">Smallanthus sonchifolius</name>
    <dbReference type="NCBI Taxonomy" id="185202"/>
    <lineage>
        <taxon>Eukaryota</taxon>
        <taxon>Viridiplantae</taxon>
        <taxon>Streptophyta</taxon>
        <taxon>Embryophyta</taxon>
        <taxon>Tracheophyta</taxon>
        <taxon>Spermatophyta</taxon>
        <taxon>Magnoliopsida</taxon>
        <taxon>eudicotyledons</taxon>
        <taxon>Gunneridae</taxon>
        <taxon>Pentapetalae</taxon>
        <taxon>asterids</taxon>
        <taxon>campanulids</taxon>
        <taxon>Asterales</taxon>
        <taxon>Asteraceae</taxon>
        <taxon>Asteroideae</taxon>
        <taxon>Heliantheae alliance</taxon>
        <taxon>Millerieae</taxon>
        <taxon>Smallanthus</taxon>
    </lineage>
</organism>
<gene>
    <name evidence="1" type="ORF">L1987_32127</name>
</gene>
<protein>
    <submittedName>
        <fullName evidence="1">Uncharacterized protein</fullName>
    </submittedName>
</protein>
<accession>A0ACB9I876</accession>
<name>A0ACB9I876_9ASTR</name>
<comment type="caution">
    <text evidence="1">The sequence shown here is derived from an EMBL/GenBank/DDBJ whole genome shotgun (WGS) entry which is preliminary data.</text>
</comment>
<reference evidence="2" key="1">
    <citation type="journal article" date="2022" name="Mol. Ecol. Resour.">
        <title>The genomes of chicory, endive, great burdock and yacon provide insights into Asteraceae palaeo-polyploidization history and plant inulin production.</title>
        <authorList>
            <person name="Fan W."/>
            <person name="Wang S."/>
            <person name="Wang H."/>
            <person name="Wang A."/>
            <person name="Jiang F."/>
            <person name="Liu H."/>
            <person name="Zhao H."/>
            <person name="Xu D."/>
            <person name="Zhang Y."/>
        </authorList>
    </citation>
    <scope>NUCLEOTIDE SEQUENCE [LARGE SCALE GENOMIC DNA]</scope>
    <source>
        <strain evidence="2">cv. Yunnan</strain>
    </source>
</reference>
<reference evidence="1 2" key="2">
    <citation type="journal article" date="2022" name="Mol. Ecol. Resour.">
        <title>The genomes of chicory, endive, great burdock and yacon provide insights into Asteraceae paleo-polyploidization history and plant inulin production.</title>
        <authorList>
            <person name="Fan W."/>
            <person name="Wang S."/>
            <person name="Wang H."/>
            <person name="Wang A."/>
            <person name="Jiang F."/>
            <person name="Liu H."/>
            <person name="Zhao H."/>
            <person name="Xu D."/>
            <person name="Zhang Y."/>
        </authorList>
    </citation>
    <scope>NUCLEOTIDE SEQUENCE [LARGE SCALE GENOMIC DNA]</scope>
    <source>
        <strain evidence="2">cv. Yunnan</strain>
        <tissue evidence="1">Leaves</tissue>
    </source>
</reference>
<sequence>MDDLLSFAWESWKNGTGSDMIDSTLKARSSSLQNITRSIHIGLLCVQENVIDRPTMGLVVLMLSLSITLPTPSEPAFYMRANMSEARRRSSQFTVNDVSISNITPR</sequence>
<evidence type="ECO:0000313" key="2">
    <source>
        <dbReference type="Proteomes" id="UP001056120"/>
    </source>
</evidence>
<dbReference type="EMBL" id="CM042027">
    <property type="protein sequence ID" value="KAI3803961.1"/>
    <property type="molecule type" value="Genomic_DNA"/>
</dbReference>
<dbReference type="Proteomes" id="UP001056120">
    <property type="component" value="Linkage Group LG10"/>
</dbReference>
<evidence type="ECO:0000313" key="1">
    <source>
        <dbReference type="EMBL" id="KAI3803961.1"/>
    </source>
</evidence>
<proteinExistence type="predicted"/>
<keyword evidence="2" id="KW-1185">Reference proteome</keyword>